<evidence type="ECO:0000313" key="2">
    <source>
        <dbReference type="Proteomes" id="UP000652231"/>
    </source>
</evidence>
<dbReference type="Proteomes" id="UP000652231">
    <property type="component" value="Unassembled WGS sequence"/>
</dbReference>
<sequence>MEIIFIPKHTADDLMNYNIEEIQSSHFDSIKKDLESINSSYSLKEINLGTGADWALILAVIGGISGVFMLGDKIETGIAGWIKVGKRIKSIFEKTDKIYLDIDAAKILALEYISQTIEINSLTVLDTNIIEILDLSTILLDRKPTDFIAKPYAVYMLTFRINENIQILLSVRSDGKIKEIYKFNDEFLLPF</sequence>
<comment type="caution">
    <text evidence="1">The sequence shown here is derived from an EMBL/GenBank/DDBJ whole genome shotgun (WGS) entry which is preliminary data.</text>
</comment>
<reference evidence="1" key="2">
    <citation type="submission" date="2020-09" db="EMBL/GenBank/DDBJ databases">
        <authorList>
            <person name="Sun Q."/>
            <person name="Zhou Y."/>
        </authorList>
    </citation>
    <scope>NUCLEOTIDE SEQUENCE</scope>
    <source>
        <strain evidence="1">CGMCC 1.12924</strain>
    </source>
</reference>
<dbReference type="AlphaFoldDB" id="A0A8J2VCU2"/>
<keyword evidence="2" id="KW-1185">Reference proteome</keyword>
<proteinExistence type="predicted"/>
<gene>
    <name evidence="1" type="ORF">GCM10011312_26530</name>
</gene>
<dbReference type="RefSeq" id="WP_188443339.1">
    <property type="nucleotide sequence ID" value="NZ_BMGK01000016.1"/>
</dbReference>
<evidence type="ECO:0000313" key="1">
    <source>
        <dbReference type="EMBL" id="GGE01830.1"/>
    </source>
</evidence>
<reference evidence="1" key="1">
    <citation type="journal article" date="2014" name="Int. J. Syst. Evol. Microbiol.">
        <title>Complete genome sequence of Corynebacterium casei LMG S-19264T (=DSM 44701T), isolated from a smear-ripened cheese.</title>
        <authorList>
            <consortium name="US DOE Joint Genome Institute (JGI-PGF)"/>
            <person name="Walter F."/>
            <person name="Albersmeier A."/>
            <person name="Kalinowski J."/>
            <person name="Ruckert C."/>
        </authorList>
    </citation>
    <scope>NUCLEOTIDE SEQUENCE</scope>
    <source>
        <strain evidence="1">CGMCC 1.12924</strain>
    </source>
</reference>
<name>A0A8J2VCU2_9FLAO</name>
<protein>
    <submittedName>
        <fullName evidence="1">Uncharacterized protein</fullName>
    </submittedName>
</protein>
<accession>A0A8J2VCU2</accession>
<organism evidence="1 2">
    <name type="scientific">Planktosalinus lacus</name>
    <dbReference type="NCBI Taxonomy" id="1526573"/>
    <lineage>
        <taxon>Bacteria</taxon>
        <taxon>Pseudomonadati</taxon>
        <taxon>Bacteroidota</taxon>
        <taxon>Flavobacteriia</taxon>
        <taxon>Flavobacteriales</taxon>
        <taxon>Flavobacteriaceae</taxon>
        <taxon>Planktosalinus</taxon>
    </lineage>
</organism>
<dbReference type="EMBL" id="BMGK01000016">
    <property type="protein sequence ID" value="GGE01830.1"/>
    <property type="molecule type" value="Genomic_DNA"/>
</dbReference>